<dbReference type="InterPro" id="IPR036404">
    <property type="entry name" value="Jacalin-like_lectin_dom_sf"/>
</dbReference>
<sequence length="90" mass="9614">MWPALAINLEKDEEITGIQGTFGVVPTVPFGNIPLISSLSLLTNKKTHGPFGMKEGTHFSQSWDAGSLVGFYGRAGSYMDSLGCLLKAIP</sequence>
<dbReference type="PANTHER" id="PTHR46506">
    <property type="entry name" value="OS05G0143600 PROTEIN"/>
    <property type="match status" value="1"/>
</dbReference>
<dbReference type="AlphaFoldDB" id="A0AA38TKW7"/>
<protein>
    <recommendedName>
        <fullName evidence="3">Jacalin-type lectin domain-containing protein</fullName>
    </recommendedName>
</protein>
<reference evidence="4" key="1">
    <citation type="submission" date="2023-03" db="EMBL/GenBank/DDBJ databases">
        <title>Chromosome-scale reference genome and RAD-based genetic map of yellow starthistle (Centaurea solstitialis) reveal putative structural variation and QTLs associated with invader traits.</title>
        <authorList>
            <person name="Reatini B."/>
            <person name="Cang F.A."/>
            <person name="Jiang Q."/>
            <person name="Mckibben M.T.W."/>
            <person name="Barker M.S."/>
            <person name="Rieseberg L.H."/>
            <person name="Dlugosch K.M."/>
        </authorList>
    </citation>
    <scope>NUCLEOTIDE SEQUENCE</scope>
    <source>
        <strain evidence="4">CAN-66</strain>
        <tissue evidence="4">Leaf</tissue>
    </source>
</reference>
<dbReference type="GO" id="GO:0030246">
    <property type="term" value="F:carbohydrate binding"/>
    <property type="evidence" value="ECO:0007669"/>
    <property type="project" value="UniProtKB-KW"/>
</dbReference>
<comment type="similarity">
    <text evidence="1">Belongs to the jacalin lectin family.</text>
</comment>
<evidence type="ECO:0000256" key="1">
    <source>
        <dbReference type="ARBA" id="ARBA00006568"/>
    </source>
</evidence>
<evidence type="ECO:0000256" key="2">
    <source>
        <dbReference type="ARBA" id="ARBA00022734"/>
    </source>
</evidence>
<dbReference type="SUPFAM" id="SSF51101">
    <property type="entry name" value="Mannose-binding lectins"/>
    <property type="match status" value="1"/>
</dbReference>
<accession>A0AA38TKW7</accession>
<proteinExistence type="inferred from homology"/>
<dbReference type="PROSITE" id="PS51752">
    <property type="entry name" value="JACALIN_LECTIN"/>
    <property type="match status" value="1"/>
</dbReference>
<dbReference type="Pfam" id="PF01419">
    <property type="entry name" value="Jacalin"/>
    <property type="match status" value="1"/>
</dbReference>
<feature type="domain" description="Jacalin-type lectin" evidence="3">
    <location>
        <begin position="1"/>
        <end position="88"/>
    </location>
</feature>
<organism evidence="4 5">
    <name type="scientific">Centaurea solstitialis</name>
    <name type="common">yellow star-thistle</name>
    <dbReference type="NCBI Taxonomy" id="347529"/>
    <lineage>
        <taxon>Eukaryota</taxon>
        <taxon>Viridiplantae</taxon>
        <taxon>Streptophyta</taxon>
        <taxon>Embryophyta</taxon>
        <taxon>Tracheophyta</taxon>
        <taxon>Spermatophyta</taxon>
        <taxon>Magnoliopsida</taxon>
        <taxon>eudicotyledons</taxon>
        <taxon>Gunneridae</taxon>
        <taxon>Pentapetalae</taxon>
        <taxon>asterids</taxon>
        <taxon>campanulids</taxon>
        <taxon>Asterales</taxon>
        <taxon>Asteraceae</taxon>
        <taxon>Carduoideae</taxon>
        <taxon>Cardueae</taxon>
        <taxon>Centaureinae</taxon>
        <taxon>Centaurea</taxon>
    </lineage>
</organism>
<evidence type="ECO:0000259" key="3">
    <source>
        <dbReference type="PROSITE" id="PS51752"/>
    </source>
</evidence>
<keyword evidence="2" id="KW-0430">Lectin</keyword>
<evidence type="ECO:0000313" key="4">
    <source>
        <dbReference type="EMBL" id="KAJ9556690.1"/>
    </source>
</evidence>
<dbReference type="Gene3D" id="2.100.10.30">
    <property type="entry name" value="Jacalin-like lectin domain"/>
    <property type="match status" value="1"/>
</dbReference>
<dbReference type="InterPro" id="IPR001229">
    <property type="entry name" value="Jacalin-like_lectin_dom"/>
</dbReference>
<evidence type="ECO:0000313" key="5">
    <source>
        <dbReference type="Proteomes" id="UP001172457"/>
    </source>
</evidence>
<gene>
    <name evidence="4" type="ORF">OSB04_011304</name>
</gene>
<name>A0AA38TKW7_9ASTR</name>
<dbReference type="EMBL" id="JARYMX010000003">
    <property type="protein sequence ID" value="KAJ9556690.1"/>
    <property type="molecule type" value="Genomic_DNA"/>
</dbReference>
<comment type="caution">
    <text evidence="4">The sequence shown here is derived from an EMBL/GenBank/DDBJ whole genome shotgun (WGS) entry which is preliminary data.</text>
</comment>
<keyword evidence="5" id="KW-1185">Reference proteome</keyword>
<dbReference type="Proteomes" id="UP001172457">
    <property type="component" value="Chromosome 3"/>
</dbReference>